<evidence type="ECO:0000313" key="2">
    <source>
        <dbReference type="EMBL" id="GAT23932.1"/>
    </source>
</evidence>
<feature type="compositionally biased region" description="Polar residues" evidence="1">
    <location>
        <begin position="22"/>
        <end position="37"/>
    </location>
</feature>
<dbReference type="EMBL" id="BCWF01000017">
    <property type="protein sequence ID" value="GAT23932.1"/>
    <property type="molecule type" value="Genomic_DNA"/>
</dbReference>
<name>A0A146FEA4_ASPKA</name>
<evidence type="ECO:0000313" key="3">
    <source>
        <dbReference type="Proteomes" id="UP000075230"/>
    </source>
</evidence>
<feature type="region of interest" description="Disordered" evidence="1">
    <location>
        <begin position="21"/>
        <end position="48"/>
    </location>
</feature>
<reference evidence="2 3" key="1">
    <citation type="journal article" date="2016" name="DNA Res.">
        <title>Genome sequence of Aspergillus luchuensis NBRC 4314.</title>
        <authorList>
            <person name="Yamada O."/>
            <person name="Machida M."/>
            <person name="Hosoyama A."/>
            <person name="Goto M."/>
            <person name="Takahashi T."/>
            <person name="Futagami T."/>
            <person name="Yamagata Y."/>
            <person name="Takeuchi M."/>
            <person name="Kobayashi T."/>
            <person name="Koike H."/>
            <person name="Abe K."/>
            <person name="Asai K."/>
            <person name="Arita M."/>
            <person name="Fujita N."/>
            <person name="Fukuda K."/>
            <person name="Higa K."/>
            <person name="Horikawa H."/>
            <person name="Ishikawa T."/>
            <person name="Jinno K."/>
            <person name="Kato Y."/>
            <person name="Kirimura K."/>
            <person name="Mizutani O."/>
            <person name="Nakasone K."/>
            <person name="Sano M."/>
            <person name="Shiraishi Y."/>
            <person name="Tsukahara M."/>
            <person name="Gomi K."/>
        </authorList>
    </citation>
    <scope>NUCLEOTIDE SEQUENCE [LARGE SCALE GENOMIC DNA]</scope>
    <source>
        <strain evidence="2 3">RIB 2604</strain>
    </source>
</reference>
<sequence length="89" mass="10319">MLPRNRDRKCTPEKDRCCSEHVSGTTKMVSPPGQTRPVSLKRQADSNPGADVIQPACHQLPRHWLYAHCYCFFKSYSRSSEIQRHQQTF</sequence>
<comment type="caution">
    <text evidence="2">The sequence shown here is derived from an EMBL/GenBank/DDBJ whole genome shotgun (WGS) entry which is preliminary data.</text>
</comment>
<organism evidence="2 3">
    <name type="scientific">Aspergillus kawachii</name>
    <name type="common">White koji mold</name>
    <name type="synonym">Aspergillus awamori var. kawachi</name>
    <dbReference type="NCBI Taxonomy" id="1069201"/>
    <lineage>
        <taxon>Eukaryota</taxon>
        <taxon>Fungi</taxon>
        <taxon>Dikarya</taxon>
        <taxon>Ascomycota</taxon>
        <taxon>Pezizomycotina</taxon>
        <taxon>Eurotiomycetes</taxon>
        <taxon>Eurotiomycetidae</taxon>
        <taxon>Eurotiales</taxon>
        <taxon>Aspergillaceae</taxon>
        <taxon>Aspergillus</taxon>
        <taxon>Aspergillus subgen. Circumdati</taxon>
    </lineage>
</organism>
<evidence type="ECO:0000256" key="1">
    <source>
        <dbReference type="SAM" id="MobiDB-lite"/>
    </source>
</evidence>
<dbReference type="AlphaFoldDB" id="A0A146FEA4"/>
<reference evidence="3" key="2">
    <citation type="submission" date="2016-02" db="EMBL/GenBank/DDBJ databases">
        <title>Genome sequencing of Aspergillus luchuensis NBRC 4314.</title>
        <authorList>
            <person name="Yamada O."/>
        </authorList>
    </citation>
    <scope>NUCLEOTIDE SEQUENCE [LARGE SCALE GENOMIC DNA]</scope>
    <source>
        <strain evidence="3">RIB 2604</strain>
    </source>
</reference>
<dbReference type="Proteomes" id="UP000075230">
    <property type="component" value="Unassembled WGS sequence"/>
</dbReference>
<proteinExistence type="predicted"/>
<protein>
    <submittedName>
        <fullName evidence="2">Uncharacterized protein</fullName>
    </submittedName>
</protein>
<gene>
    <name evidence="2" type="ORF">RIB2604_01710750</name>
</gene>
<accession>A0A146FEA4</accession>